<dbReference type="InterPro" id="IPR013766">
    <property type="entry name" value="Thioredoxin_domain"/>
</dbReference>
<dbReference type="Gene3D" id="2.50.20.10">
    <property type="entry name" value="Lipoprotein localisation LolA/LolB/LppX"/>
    <property type="match status" value="1"/>
</dbReference>
<sequence>MMMKLKPTFLLFLLGILFCSCTDSDREILLKTNKKLQELTTVQYKAAFKNYNPMTGELGKSDSAIALYDFKSNDTIIGAQYLFAKKSIDIGFNGLSSFFTNKEKKQLVYNTVKSPDDLFGMPFNMFSIQQLRNLMPQMLSDTSVQFKRLSDIFINGTACYKFDILMRGKGIDMNGKIVQRKNSNRSYSIMIGKKDYLPRQFISYFEEDSPAWIISYNNLDLSPAINDSLFNYSLRNPDYKKYTQDEYKIVSTNGNILKDNSYKGKIALNWTLPSMAGDLVTLSQIDANLVMLEFWFPYCTGCVAATRDINEIQKKYKDMGLRVFGVEFTKPDSTKLTDYISKMKIEYPILYAAKKVASDYGVSSGPTIFIINKAGKFVYSRTGFIKKEVINAIESNTK</sequence>
<feature type="domain" description="Thioredoxin" evidence="1">
    <location>
        <begin position="261"/>
        <end position="398"/>
    </location>
</feature>
<reference evidence="2" key="1">
    <citation type="journal article" date="2020" name="Int. J. Syst. Evol. Microbiol.">
        <title>Aquipluma nitroreducens gen. nov. sp. nov., a novel facultatively anaerobic bacterium isolated from a freshwater lake.</title>
        <authorList>
            <person name="Watanabe M."/>
            <person name="Kojima H."/>
            <person name="Fukui M."/>
        </authorList>
    </citation>
    <scope>NUCLEOTIDE SEQUENCE</scope>
    <source>
        <strain evidence="2">MeG22</strain>
    </source>
</reference>
<dbReference type="PANTHER" id="PTHR42852:SF17">
    <property type="entry name" value="THIOREDOXIN-LIKE PROTEIN HI_1115"/>
    <property type="match status" value="1"/>
</dbReference>
<evidence type="ECO:0000259" key="1">
    <source>
        <dbReference type="PROSITE" id="PS51352"/>
    </source>
</evidence>
<proteinExistence type="predicted"/>
<dbReference type="KEGG" id="anf:AQPE_1737"/>
<keyword evidence="3" id="KW-1185">Reference proteome</keyword>
<dbReference type="Pfam" id="PF00578">
    <property type="entry name" value="AhpC-TSA"/>
    <property type="match status" value="1"/>
</dbReference>
<dbReference type="Proteomes" id="UP001193389">
    <property type="component" value="Chromosome"/>
</dbReference>
<dbReference type="SUPFAM" id="SSF52833">
    <property type="entry name" value="Thioredoxin-like"/>
    <property type="match status" value="1"/>
</dbReference>
<dbReference type="PANTHER" id="PTHR42852">
    <property type="entry name" value="THIOL:DISULFIDE INTERCHANGE PROTEIN DSBE"/>
    <property type="match status" value="1"/>
</dbReference>
<dbReference type="RefSeq" id="WP_318350561.1">
    <property type="nucleotide sequence ID" value="NZ_AP018694.1"/>
</dbReference>
<protein>
    <submittedName>
        <fullName evidence="2">Cytochrome c-type biogenesis protein ResA</fullName>
    </submittedName>
</protein>
<dbReference type="GO" id="GO:0016209">
    <property type="term" value="F:antioxidant activity"/>
    <property type="evidence" value="ECO:0007669"/>
    <property type="project" value="InterPro"/>
</dbReference>
<gene>
    <name evidence="2" type="ORF">AQPE_1737</name>
</gene>
<dbReference type="GO" id="GO:0016491">
    <property type="term" value="F:oxidoreductase activity"/>
    <property type="evidence" value="ECO:0007669"/>
    <property type="project" value="InterPro"/>
</dbReference>
<dbReference type="AlphaFoldDB" id="A0A5K7S7N5"/>
<dbReference type="PROSITE" id="PS51352">
    <property type="entry name" value="THIOREDOXIN_2"/>
    <property type="match status" value="1"/>
</dbReference>
<dbReference type="PROSITE" id="PS51257">
    <property type="entry name" value="PROKAR_LIPOPROTEIN"/>
    <property type="match status" value="1"/>
</dbReference>
<dbReference type="InterPro" id="IPR000866">
    <property type="entry name" value="AhpC/TSA"/>
</dbReference>
<dbReference type="EMBL" id="AP018694">
    <property type="protein sequence ID" value="BBE17581.1"/>
    <property type="molecule type" value="Genomic_DNA"/>
</dbReference>
<name>A0A5K7S7N5_9BACT</name>
<accession>A0A5K7S7N5</accession>
<organism evidence="2 3">
    <name type="scientific">Aquipluma nitroreducens</name>
    <dbReference type="NCBI Taxonomy" id="2010828"/>
    <lineage>
        <taxon>Bacteria</taxon>
        <taxon>Pseudomonadati</taxon>
        <taxon>Bacteroidota</taxon>
        <taxon>Bacteroidia</taxon>
        <taxon>Marinilabiliales</taxon>
        <taxon>Prolixibacteraceae</taxon>
        <taxon>Aquipluma</taxon>
    </lineage>
</organism>
<dbReference type="Gene3D" id="3.40.30.10">
    <property type="entry name" value="Glutaredoxin"/>
    <property type="match status" value="1"/>
</dbReference>
<dbReference type="CDD" id="cd02966">
    <property type="entry name" value="TlpA_like_family"/>
    <property type="match status" value="1"/>
</dbReference>
<dbReference type="InterPro" id="IPR050553">
    <property type="entry name" value="Thioredoxin_ResA/DsbE_sf"/>
</dbReference>
<evidence type="ECO:0000313" key="3">
    <source>
        <dbReference type="Proteomes" id="UP001193389"/>
    </source>
</evidence>
<dbReference type="InterPro" id="IPR036249">
    <property type="entry name" value="Thioredoxin-like_sf"/>
</dbReference>
<evidence type="ECO:0000313" key="2">
    <source>
        <dbReference type="EMBL" id="BBE17581.1"/>
    </source>
</evidence>